<comment type="caution">
    <text evidence="2">The sequence shown here is derived from an EMBL/GenBank/DDBJ whole genome shotgun (WGS) entry which is preliminary data.</text>
</comment>
<accession>A0A4U1EDE6</accession>
<name>A0A4U1EDE6_MONMO</name>
<organism evidence="2 3">
    <name type="scientific">Monodon monoceros</name>
    <name type="common">Narwhal</name>
    <name type="synonym">Ceratodon monodon</name>
    <dbReference type="NCBI Taxonomy" id="40151"/>
    <lineage>
        <taxon>Eukaryota</taxon>
        <taxon>Metazoa</taxon>
        <taxon>Chordata</taxon>
        <taxon>Craniata</taxon>
        <taxon>Vertebrata</taxon>
        <taxon>Euteleostomi</taxon>
        <taxon>Mammalia</taxon>
        <taxon>Eutheria</taxon>
        <taxon>Laurasiatheria</taxon>
        <taxon>Artiodactyla</taxon>
        <taxon>Whippomorpha</taxon>
        <taxon>Cetacea</taxon>
        <taxon>Odontoceti</taxon>
        <taxon>Monodontidae</taxon>
        <taxon>Monodon</taxon>
    </lineage>
</organism>
<sequence length="360" mass="37554">MNWHRCSGYCQDSSWHLSPVSPILNTFFFITVIDGLLLSGNRTPVMPFSLQEMLSSAPHPTPLRQEPKAPCFSEPACGSRPPESDPRLGLGTDRAERGGSRQGVRPGCPAPGAACRVGRSSRPIPLRSCPIPKQYTPPPAGPLPTLRGAASPAACRRWPRAAQAASERAERSGMGLGGSGERGDSGSTSGFFLGSHERFPRRAVALGAARRPATKTRESAPLSRFPGAGGGCRALPGPAAPRRRQTDGQTGRAWAPTHAGAPKGPRPGLCGPARPLPSDAPSRPGPLAPDPSGQRARGRAALRDPPGRGQLGRPGRASSASSLSPAQRVAATPQRPVGALCPAAGPPRPGLHRPRERETC</sequence>
<feature type="region of interest" description="Disordered" evidence="1">
    <location>
        <begin position="160"/>
        <end position="360"/>
    </location>
</feature>
<evidence type="ECO:0000313" key="3">
    <source>
        <dbReference type="Proteomes" id="UP000308365"/>
    </source>
</evidence>
<proteinExistence type="predicted"/>
<dbReference type="AlphaFoldDB" id="A0A4U1EDE6"/>
<protein>
    <submittedName>
        <fullName evidence="2">Uncharacterized protein</fullName>
    </submittedName>
</protein>
<evidence type="ECO:0000313" key="2">
    <source>
        <dbReference type="EMBL" id="TKC34028.1"/>
    </source>
</evidence>
<feature type="region of interest" description="Disordered" evidence="1">
    <location>
        <begin position="56"/>
        <end position="121"/>
    </location>
</feature>
<reference evidence="3" key="1">
    <citation type="journal article" date="2019" name="IScience">
        <title>Narwhal Genome Reveals Long-Term Low Genetic Diversity despite Current Large Abundance Size.</title>
        <authorList>
            <person name="Westbury M.V."/>
            <person name="Petersen B."/>
            <person name="Garde E."/>
            <person name="Heide-Jorgensen M.P."/>
            <person name="Lorenzen E.D."/>
        </authorList>
    </citation>
    <scope>NUCLEOTIDE SEQUENCE [LARGE SCALE GENOMIC DNA]</scope>
</reference>
<dbReference type="Proteomes" id="UP000308365">
    <property type="component" value="Unassembled WGS sequence"/>
</dbReference>
<feature type="compositionally biased region" description="Low complexity" evidence="1">
    <location>
        <begin position="307"/>
        <end position="316"/>
    </location>
</feature>
<gene>
    <name evidence="2" type="ORF">EI555_021387</name>
</gene>
<evidence type="ECO:0000256" key="1">
    <source>
        <dbReference type="SAM" id="MobiDB-lite"/>
    </source>
</evidence>
<dbReference type="EMBL" id="RWIC01002146">
    <property type="protein sequence ID" value="TKC34028.1"/>
    <property type="molecule type" value="Genomic_DNA"/>
</dbReference>